<dbReference type="SUPFAM" id="SSF46785">
    <property type="entry name" value="Winged helix' DNA-binding domain"/>
    <property type="match status" value="1"/>
</dbReference>
<dbReference type="PROSITE" id="PS00894">
    <property type="entry name" value="HTH_DEOR_1"/>
    <property type="match status" value="1"/>
</dbReference>
<dbReference type="InterPro" id="IPR018356">
    <property type="entry name" value="Tscrpt_reg_HTH_DeoR_CS"/>
</dbReference>
<dbReference type="PANTHER" id="PTHR30363">
    <property type="entry name" value="HTH-TYPE TRANSCRIPTIONAL REGULATOR SRLR-RELATED"/>
    <property type="match status" value="1"/>
</dbReference>
<evidence type="ECO:0000313" key="6">
    <source>
        <dbReference type="Proteomes" id="UP000460435"/>
    </source>
</evidence>
<dbReference type="InterPro" id="IPR036388">
    <property type="entry name" value="WH-like_DNA-bd_sf"/>
</dbReference>
<evidence type="ECO:0000256" key="3">
    <source>
        <dbReference type="ARBA" id="ARBA00023163"/>
    </source>
</evidence>
<dbReference type="PROSITE" id="PS51000">
    <property type="entry name" value="HTH_DEOR_2"/>
    <property type="match status" value="1"/>
</dbReference>
<dbReference type="SUPFAM" id="SSF100950">
    <property type="entry name" value="NagB/RpiA/CoA transferase-like"/>
    <property type="match status" value="1"/>
</dbReference>
<dbReference type="GO" id="GO:0003700">
    <property type="term" value="F:DNA-binding transcription factor activity"/>
    <property type="evidence" value="ECO:0007669"/>
    <property type="project" value="InterPro"/>
</dbReference>
<keyword evidence="6" id="KW-1185">Reference proteome</keyword>
<dbReference type="InterPro" id="IPR036390">
    <property type="entry name" value="WH_DNA-bd_sf"/>
</dbReference>
<dbReference type="InterPro" id="IPR050313">
    <property type="entry name" value="Carb_Metab_HTH_regulators"/>
</dbReference>
<sequence length="268" mass="28713">MMPQPQAPLIPEQRREQLFSLLGLHTVLSVRQLTEMLGVSHMTVRRDIVALEREGRAYSVPGGARIASEVRAEPSYVDKSIVDRAEKAAMAASAAEMIRDDMTVYLDAGTTLQQVVPLLDRFRGLTVLTNDFIALAALVGTDINLFHLGGRVDHRNRSSVGRLAAATLRGVSIDLSLISCSSWDLARGTTTPAEDKVIVKQAAMAVASTSVLVAGSSKFGTFSLHRVAWLEDFTRVITDAGLTAAAADGIRDRGIDLVVASGDGSAER</sequence>
<dbReference type="SMART" id="SM00420">
    <property type="entry name" value="HTH_DEOR"/>
    <property type="match status" value="1"/>
</dbReference>
<proteinExistence type="predicted"/>
<name>A0A7K3MCP4_9ACTN</name>
<dbReference type="InterPro" id="IPR001034">
    <property type="entry name" value="DeoR_HTH"/>
</dbReference>
<evidence type="ECO:0000256" key="1">
    <source>
        <dbReference type="ARBA" id="ARBA00023015"/>
    </source>
</evidence>
<dbReference type="Gene3D" id="1.10.10.10">
    <property type="entry name" value="Winged helix-like DNA-binding domain superfamily/Winged helix DNA-binding domain"/>
    <property type="match status" value="1"/>
</dbReference>
<dbReference type="InterPro" id="IPR037171">
    <property type="entry name" value="NagB/RpiA_transferase-like"/>
</dbReference>
<dbReference type="Gene3D" id="3.40.50.1360">
    <property type="match status" value="1"/>
</dbReference>
<dbReference type="GO" id="GO:0003677">
    <property type="term" value="F:DNA binding"/>
    <property type="evidence" value="ECO:0007669"/>
    <property type="project" value="UniProtKB-KW"/>
</dbReference>
<feature type="domain" description="HTH deoR-type" evidence="4">
    <location>
        <begin position="11"/>
        <end position="66"/>
    </location>
</feature>
<evidence type="ECO:0000256" key="2">
    <source>
        <dbReference type="ARBA" id="ARBA00023125"/>
    </source>
</evidence>
<accession>A0A7K3MCP4</accession>
<comment type="caution">
    <text evidence="5">The sequence shown here is derived from an EMBL/GenBank/DDBJ whole genome shotgun (WGS) entry which is preliminary data.</text>
</comment>
<reference evidence="5 6" key="1">
    <citation type="submission" date="2019-11" db="EMBL/GenBank/DDBJ databases">
        <authorList>
            <person name="Li X.-J."/>
            <person name="Feng X.-M."/>
        </authorList>
    </citation>
    <scope>NUCLEOTIDE SEQUENCE [LARGE SCALE GENOMIC DNA]</scope>
    <source>
        <strain evidence="5 6">XMNu-373</strain>
    </source>
</reference>
<organism evidence="5 6">
    <name type="scientific">Phytoactinopolyspora mesophila</name>
    <dbReference type="NCBI Taxonomy" id="2650750"/>
    <lineage>
        <taxon>Bacteria</taxon>
        <taxon>Bacillati</taxon>
        <taxon>Actinomycetota</taxon>
        <taxon>Actinomycetes</taxon>
        <taxon>Jiangellales</taxon>
        <taxon>Jiangellaceae</taxon>
        <taxon>Phytoactinopolyspora</taxon>
    </lineage>
</organism>
<keyword evidence="2" id="KW-0238">DNA-binding</keyword>
<dbReference type="SMART" id="SM01134">
    <property type="entry name" value="DeoRC"/>
    <property type="match status" value="1"/>
</dbReference>
<dbReference type="Proteomes" id="UP000460435">
    <property type="component" value="Unassembled WGS sequence"/>
</dbReference>
<keyword evidence="1" id="KW-0805">Transcription regulation</keyword>
<dbReference type="EMBL" id="WLZY01000014">
    <property type="protein sequence ID" value="NDL60817.1"/>
    <property type="molecule type" value="Genomic_DNA"/>
</dbReference>
<protein>
    <submittedName>
        <fullName evidence="5">DeoR family transcriptional regulator</fullName>
    </submittedName>
</protein>
<dbReference type="AlphaFoldDB" id="A0A7K3MCP4"/>
<dbReference type="InterPro" id="IPR014036">
    <property type="entry name" value="DeoR-like_C"/>
</dbReference>
<evidence type="ECO:0000313" key="5">
    <source>
        <dbReference type="EMBL" id="NDL60817.1"/>
    </source>
</evidence>
<dbReference type="Pfam" id="PF00455">
    <property type="entry name" value="DeoRC"/>
    <property type="match status" value="1"/>
</dbReference>
<dbReference type="Pfam" id="PF08220">
    <property type="entry name" value="HTH_DeoR"/>
    <property type="match status" value="1"/>
</dbReference>
<keyword evidence="3" id="KW-0804">Transcription</keyword>
<dbReference type="PANTHER" id="PTHR30363:SF58">
    <property type="entry name" value="REGULATORY PROTEIN, DEOR FAMILY"/>
    <property type="match status" value="1"/>
</dbReference>
<gene>
    <name evidence="5" type="ORF">F7O44_27445</name>
</gene>
<evidence type="ECO:0000259" key="4">
    <source>
        <dbReference type="PROSITE" id="PS51000"/>
    </source>
</evidence>